<dbReference type="GO" id="GO:0051213">
    <property type="term" value="F:dioxygenase activity"/>
    <property type="evidence" value="ECO:0007669"/>
    <property type="project" value="UniProtKB-KW"/>
</dbReference>
<accession>A0A928VZC8</accession>
<feature type="non-terminal residue" evidence="1">
    <location>
        <position position="1"/>
    </location>
</feature>
<evidence type="ECO:0000313" key="1">
    <source>
        <dbReference type="EMBL" id="MBE9040445.1"/>
    </source>
</evidence>
<dbReference type="EMBL" id="JADEXN010000085">
    <property type="protein sequence ID" value="MBE9040445.1"/>
    <property type="molecule type" value="Genomic_DNA"/>
</dbReference>
<dbReference type="InterPro" id="IPR011051">
    <property type="entry name" value="RmlC_Cupin_sf"/>
</dbReference>
<sequence>VQVVALMPGQVSPIHNHAGWGLVALLQGREKNTFWRRSPDSEYPDRIERIGDRILEPGQTISFLPDAIHSIEAMGDEPTVSFNLYGKADYTQRLQFDPIAHRATQF</sequence>
<evidence type="ECO:0000313" key="2">
    <source>
        <dbReference type="Proteomes" id="UP000621799"/>
    </source>
</evidence>
<name>A0A928VZC8_9CYAN</name>
<gene>
    <name evidence="1" type="ORF">IQ235_06535</name>
</gene>
<keyword evidence="1" id="KW-0223">Dioxygenase</keyword>
<dbReference type="Gene3D" id="2.60.120.10">
    <property type="entry name" value="Jelly Rolls"/>
    <property type="match status" value="1"/>
</dbReference>
<comment type="caution">
    <text evidence="1">The sequence shown here is derived from an EMBL/GenBank/DDBJ whole genome shotgun (WGS) entry which is preliminary data.</text>
</comment>
<dbReference type="CDD" id="cd10548">
    <property type="entry name" value="cupin_CDO"/>
    <property type="match status" value="1"/>
</dbReference>
<keyword evidence="2" id="KW-1185">Reference proteome</keyword>
<dbReference type="AlphaFoldDB" id="A0A928VZC8"/>
<protein>
    <submittedName>
        <fullName evidence="1">Cysteine dioxygenase family protein</fullName>
    </submittedName>
</protein>
<dbReference type="Proteomes" id="UP000621799">
    <property type="component" value="Unassembled WGS sequence"/>
</dbReference>
<proteinExistence type="predicted"/>
<reference evidence="1" key="1">
    <citation type="submission" date="2020-10" db="EMBL/GenBank/DDBJ databases">
        <authorList>
            <person name="Castelo-Branco R."/>
            <person name="Eusebio N."/>
            <person name="Adriana R."/>
            <person name="Vieira A."/>
            <person name="Brugerolle De Fraissinette N."/>
            <person name="Rezende De Castro R."/>
            <person name="Schneider M.P."/>
            <person name="Vasconcelos V."/>
            <person name="Leao P.N."/>
        </authorList>
    </citation>
    <scope>NUCLEOTIDE SEQUENCE</scope>
    <source>
        <strain evidence="1">LEGE 11467</strain>
    </source>
</reference>
<dbReference type="InterPro" id="IPR014710">
    <property type="entry name" value="RmlC-like_jellyroll"/>
</dbReference>
<keyword evidence="1" id="KW-0560">Oxidoreductase</keyword>
<organism evidence="1 2">
    <name type="scientific">Zarconia navalis LEGE 11467</name>
    <dbReference type="NCBI Taxonomy" id="1828826"/>
    <lineage>
        <taxon>Bacteria</taxon>
        <taxon>Bacillati</taxon>
        <taxon>Cyanobacteriota</taxon>
        <taxon>Cyanophyceae</taxon>
        <taxon>Oscillatoriophycideae</taxon>
        <taxon>Oscillatoriales</taxon>
        <taxon>Oscillatoriales incertae sedis</taxon>
        <taxon>Zarconia</taxon>
        <taxon>Zarconia navalis</taxon>
    </lineage>
</organism>
<dbReference type="SUPFAM" id="SSF51182">
    <property type="entry name" value="RmlC-like cupins"/>
    <property type="match status" value="1"/>
</dbReference>